<gene>
    <name evidence="2" type="ORF">HQ394_01965</name>
</gene>
<evidence type="ECO:0000313" key="2">
    <source>
        <dbReference type="EMBL" id="QNT68347.1"/>
    </source>
</evidence>
<dbReference type="KEGG" id="dvn:HQ394_01965"/>
<dbReference type="RefSeq" id="WP_190261790.1">
    <property type="nucleotide sequence ID" value="NZ_CP053923.1"/>
</dbReference>
<dbReference type="Gene3D" id="3.40.50.1010">
    <property type="entry name" value="5'-nuclease"/>
    <property type="match status" value="1"/>
</dbReference>
<dbReference type="InterPro" id="IPR029060">
    <property type="entry name" value="PIN-like_dom_sf"/>
</dbReference>
<evidence type="ECO:0000259" key="1">
    <source>
        <dbReference type="Pfam" id="PF13470"/>
    </source>
</evidence>
<organism evidence="2 3">
    <name type="scientific">Defluviicoccus vanus</name>
    <dbReference type="NCBI Taxonomy" id="111831"/>
    <lineage>
        <taxon>Bacteria</taxon>
        <taxon>Pseudomonadati</taxon>
        <taxon>Pseudomonadota</taxon>
        <taxon>Alphaproteobacteria</taxon>
        <taxon>Rhodospirillales</taxon>
        <taxon>Rhodospirillaceae</taxon>
        <taxon>Defluviicoccus</taxon>
    </lineage>
</organism>
<keyword evidence="3" id="KW-1185">Reference proteome</keyword>
<proteinExistence type="predicted"/>
<dbReference type="PANTHER" id="PTHR34610:SF3">
    <property type="entry name" value="SSL7007 PROTEIN"/>
    <property type="match status" value="1"/>
</dbReference>
<dbReference type="InterPro" id="IPR002850">
    <property type="entry name" value="PIN_toxin-like"/>
</dbReference>
<accession>A0A7H1MY11</accession>
<dbReference type="AlphaFoldDB" id="A0A7H1MY11"/>
<dbReference type="SUPFAM" id="SSF88723">
    <property type="entry name" value="PIN domain-like"/>
    <property type="match status" value="1"/>
</dbReference>
<dbReference type="EMBL" id="CP053923">
    <property type="protein sequence ID" value="QNT68347.1"/>
    <property type="molecule type" value="Genomic_DNA"/>
</dbReference>
<dbReference type="NCBIfam" id="TIGR00305">
    <property type="entry name" value="putative toxin-antitoxin system toxin component, PIN family"/>
    <property type="match status" value="1"/>
</dbReference>
<sequence length="140" mass="15463">MRVVLDTDVIVAALRSPTGASAALLRAIRRGRGVMLLSVPLLIEYEAICQLAEHRLAAGLDESEVAAFLDGLVFLAQPVETHYRWRPQLRDPGDEMVLETAVNGRAHALVTFNRRDYGDKPGTFGIEVLNPGQALRRMQE</sequence>
<name>A0A7H1MY11_9PROT</name>
<reference evidence="2 3" key="1">
    <citation type="submission" date="2020-05" db="EMBL/GenBank/DDBJ databases">
        <title>Complete closed genome sequence of Defluviicoccus vanus.</title>
        <authorList>
            <person name="Bessarab I."/>
            <person name="Arumugam K."/>
            <person name="Maszenan A.M."/>
            <person name="Seviour R.J."/>
            <person name="Williams R.B."/>
        </authorList>
    </citation>
    <scope>NUCLEOTIDE SEQUENCE [LARGE SCALE GENOMIC DNA]</scope>
    <source>
        <strain evidence="2 3">Ben 114</strain>
    </source>
</reference>
<dbReference type="PANTHER" id="PTHR34610">
    <property type="entry name" value="SSL7007 PROTEIN"/>
    <property type="match status" value="1"/>
</dbReference>
<dbReference type="Proteomes" id="UP000516369">
    <property type="component" value="Chromosome"/>
</dbReference>
<dbReference type="Pfam" id="PF13470">
    <property type="entry name" value="PIN_3"/>
    <property type="match status" value="1"/>
</dbReference>
<protein>
    <submittedName>
        <fullName evidence="2">Putative toxin-antitoxin system toxin component, PIN family</fullName>
    </submittedName>
</protein>
<feature type="domain" description="PIN" evidence="1">
    <location>
        <begin position="2"/>
        <end position="115"/>
    </location>
</feature>
<dbReference type="InterPro" id="IPR002716">
    <property type="entry name" value="PIN_dom"/>
</dbReference>
<evidence type="ECO:0000313" key="3">
    <source>
        <dbReference type="Proteomes" id="UP000516369"/>
    </source>
</evidence>